<dbReference type="EMBL" id="WFLM01000001">
    <property type="protein sequence ID" value="KAB8040689.1"/>
    <property type="molecule type" value="Genomic_DNA"/>
</dbReference>
<feature type="compositionally biased region" description="Basic and acidic residues" evidence="1">
    <location>
        <begin position="60"/>
        <end position="69"/>
    </location>
</feature>
<dbReference type="RefSeq" id="WP_153418205.1">
    <property type="nucleotide sequence ID" value="NZ_WFLM01000001.1"/>
</dbReference>
<dbReference type="AlphaFoldDB" id="A0A6N6VXE7"/>
<keyword evidence="3" id="KW-1185">Reference proteome</keyword>
<reference evidence="2 3" key="1">
    <citation type="submission" date="2019-10" db="EMBL/GenBank/DDBJ databases">
        <title>New species of Slilvanegrellaceae.</title>
        <authorList>
            <person name="Pitt A."/>
            <person name="Hahn M.W."/>
        </authorList>
    </citation>
    <scope>NUCLEOTIDE SEQUENCE [LARGE SCALE GENOMIC DNA]</scope>
    <source>
        <strain evidence="2 3">SP-Ram-0.45-NSY-1</strain>
    </source>
</reference>
<evidence type="ECO:0000256" key="1">
    <source>
        <dbReference type="SAM" id="MobiDB-lite"/>
    </source>
</evidence>
<organism evidence="2 3">
    <name type="scientific">Silvanigrella paludirubra</name>
    <dbReference type="NCBI Taxonomy" id="2499159"/>
    <lineage>
        <taxon>Bacteria</taxon>
        <taxon>Pseudomonadati</taxon>
        <taxon>Bdellovibrionota</taxon>
        <taxon>Oligoflexia</taxon>
        <taxon>Silvanigrellales</taxon>
        <taxon>Silvanigrellaceae</taxon>
        <taxon>Silvanigrella</taxon>
    </lineage>
</organism>
<comment type="caution">
    <text evidence="2">The sequence shown here is derived from an EMBL/GenBank/DDBJ whole genome shotgun (WGS) entry which is preliminary data.</text>
</comment>
<protein>
    <submittedName>
        <fullName evidence="2">Uncharacterized protein</fullName>
    </submittedName>
</protein>
<evidence type="ECO:0000313" key="2">
    <source>
        <dbReference type="EMBL" id="KAB8040689.1"/>
    </source>
</evidence>
<proteinExistence type="predicted"/>
<feature type="region of interest" description="Disordered" evidence="1">
    <location>
        <begin position="41"/>
        <end position="69"/>
    </location>
</feature>
<accession>A0A6N6VXE7</accession>
<sequence>MFNRKIRYIKLLILILISYYLSYDLHAEELTTTAAAIETEKTEQKSELNNEKLNNPSNNSEKEKKENDKPFNSFYLDGEFRYFSISGTDQLYNVSQKLTFRAASLEEVGFIQNWHKDFKSYLGVNYSILQVSDSNAGITINNSVNREINFVAGAKYNLFSFLYLQTEYSYGGILVFRALNLQSVKIESIFISKLNMGGGITFLNYSSFGIHAEGAYDLVFPNNDSNYGNISGNGFETALLFTYERNDWGIKSKFYYNSLNLKTTPINLQYQEYGVRLGFYLDL</sequence>
<evidence type="ECO:0000313" key="3">
    <source>
        <dbReference type="Proteomes" id="UP000437748"/>
    </source>
</evidence>
<dbReference type="Proteomes" id="UP000437748">
    <property type="component" value="Unassembled WGS sequence"/>
</dbReference>
<name>A0A6N6VXE7_9BACT</name>
<feature type="compositionally biased region" description="Basic and acidic residues" evidence="1">
    <location>
        <begin position="41"/>
        <end position="50"/>
    </location>
</feature>
<gene>
    <name evidence="2" type="ORF">GCL60_01835</name>
</gene>